<reference evidence="7 8" key="1">
    <citation type="submission" date="2020-08" db="EMBL/GenBank/DDBJ databases">
        <title>A Genomic Blueprint of the Chicken Gut Microbiome.</title>
        <authorList>
            <person name="Gilroy R."/>
            <person name="Ravi A."/>
            <person name="Getino M."/>
            <person name="Pursley I."/>
            <person name="Horton D.L."/>
            <person name="Alikhan N.-F."/>
            <person name="Baker D."/>
            <person name="Gharbi K."/>
            <person name="Hall N."/>
            <person name="Watson M."/>
            <person name="Adriaenssens E.M."/>
            <person name="Foster-Nyarko E."/>
            <person name="Jarju S."/>
            <person name="Secka A."/>
            <person name="Antonio M."/>
            <person name="Oren A."/>
            <person name="Chaudhuri R."/>
            <person name="La Ragione R.M."/>
            <person name="Hildebrand F."/>
            <person name="Pallen M.J."/>
        </authorList>
    </citation>
    <scope>NUCLEOTIDE SEQUENCE [LARGE SCALE GENOMIC DNA]</scope>
    <source>
        <strain evidence="7 8">Re1</strain>
    </source>
</reference>
<dbReference type="EMBL" id="JACSPX010000001">
    <property type="protein sequence ID" value="MBD8011316.1"/>
    <property type="molecule type" value="Genomic_DNA"/>
</dbReference>
<organism evidence="7 8">
    <name type="scientific">Microbacterium commune</name>
    <dbReference type="NCBI Taxonomy" id="2762219"/>
    <lineage>
        <taxon>Bacteria</taxon>
        <taxon>Bacillati</taxon>
        <taxon>Actinomycetota</taxon>
        <taxon>Actinomycetes</taxon>
        <taxon>Micrococcales</taxon>
        <taxon>Microbacteriaceae</taxon>
        <taxon>Microbacterium</taxon>
    </lineage>
</organism>
<dbReference type="Pfam" id="PF08660">
    <property type="entry name" value="Alg14"/>
    <property type="match status" value="1"/>
</dbReference>
<evidence type="ECO:0000256" key="3">
    <source>
        <dbReference type="ARBA" id="ARBA00022824"/>
    </source>
</evidence>
<proteinExistence type="predicted"/>
<dbReference type="Gene3D" id="3.40.50.2000">
    <property type="entry name" value="Glycogen Phosphorylase B"/>
    <property type="match status" value="1"/>
</dbReference>
<name>A0ABR8W3T6_9MICO</name>
<feature type="region of interest" description="Disordered" evidence="6">
    <location>
        <begin position="1"/>
        <end position="23"/>
    </location>
</feature>
<comment type="caution">
    <text evidence="7">The sequence shown here is derived from an EMBL/GenBank/DDBJ whole genome shotgun (WGS) entry which is preliminary data.</text>
</comment>
<dbReference type="GO" id="GO:0016740">
    <property type="term" value="F:transferase activity"/>
    <property type="evidence" value="ECO:0007669"/>
    <property type="project" value="UniProtKB-KW"/>
</dbReference>
<accession>A0ABR8W3T6</accession>
<keyword evidence="8" id="KW-1185">Reference proteome</keyword>
<evidence type="ECO:0000313" key="8">
    <source>
        <dbReference type="Proteomes" id="UP000611521"/>
    </source>
</evidence>
<dbReference type="PANTHER" id="PTHR12154:SF4">
    <property type="entry name" value="UDP-N-ACETYLGLUCOSAMINE TRANSFERASE SUBUNIT ALG14 HOMOLOG"/>
    <property type="match status" value="1"/>
</dbReference>
<evidence type="ECO:0000256" key="6">
    <source>
        <dbReference type="SAM" id="MobiDB-lite"/>
    </source>
</evidence>
<protein>
    <submittedName>
        <fullName evidence="7">UDP-N-acetylglucosamine--LPS N-acetylglucosamine transferase</fullName>
    </submittedName>
</protein>
<dbReference type="PANTHER" id="PTHR12154">
    <property type="entry name" value="GLYCOSYL TRANSFERASE-RELATED"/>
    <property type="match status" value="1"/>
</dbReference>
<evidence type="ECO:0000256" key="5">
    <source>
        <dbReference type="ARBA" id="ARBA00023136"/>
    </source>
</evidence>
<evidence type="ECO:0000256" key="2">
    <source>
        <dbReference type="ARBA" id="ARBA00022692"/>
    </source>
</evidence>
<comment type="subcellular location">
    <subcellularLocation>
        <location evidence="1">Endoplasmic reticulum membrane</location>
        <topology evidence="1">Single-pass membrane protein</topology>
    </subcellularLocation>
</comment>
<dbReference type="Proteomes" id="UP000611521">
    <property type="component" value="Unassembled WGS sequence"/>
</dbReference>
<gene>
    <name evidence="7" type="ORF">H9633_03250</name>
</gene>
<evidence type="ECO:0000256" key="4">
    <source>
        <dbReference type="ARBA" id="ARBA00022989"/>
    </source>
</evidence>
<keyword evidence="7" id="KW-0808">Transferase</keyword>
<evidence type="ECO:0000313" key="7">
    <source>
        <dbReference type="EMBL" id="MBD8011316.1"/>
    </source>
</evidence>
<keyword evidence="5" id="KW-0472">Membrane</keyword>
<sequence>MFRRGPVSAERAPLQQHPQEQPAPVDEVLSGRVFFVGSSGGHLAQMMPLTQLFSPEHRTWVTFRTGDALGALRDEKDVVWAYHPTTRSVRNLLRNAGLAWRLLRERRPDVIISTGAAVAFPYFVLSRLFGARTVYIEVYDRVDSPTLTARLCSPFADLMLVQWDEQRALYRDTIAIGPLL</sequence>
<dbReference type="SUPFAM" id="SSF53756">
    <property type="entry name" value="UDP-Glycosyltransferase/glycogen phosphorylase"/>
    <property type="match status" value="1"/>
</dbReference>
<keyword evidence="3" id="KW-0256">Endoplasmic reticulum</keyword>
<keyword evidence="2" id="KW-0812">Transmembrane</keyword>
<evidence type="ECO:0000256" key="1">
    <source>
        <dbReference type="ARBA" id="ARBA00004389"/>
    </source>
</evidence>
<keyword evidence="4" id="KW-1133">Transmembrane helix</keyword>
<dbReference type="InterPro" id="IPR013969">
    <property type="entry name" value="Oligosacch_biosynth_Alg14"/>
</dbReference>